<dbReference type="Gene3D" id="3.90.280.10">
    <property type="entry name" value="PEBP-like"/>
    <property type="match status" value="1"/>
</dbReference>
<dbReference type="PANTHER" id="PTHR30289">
    <property type="entry name" value="UNCHARACTERIZED PROTEIN YBCL-RELATED"/>
    <property type="match status" value="1"/>
</dbReference>
<keyword evidence="1" id="KW-1133">Transmembrane helix</keyword>
<reference evidence="2 3" key="1">
    <citation type="journal article" date="2016" name="Nat. Commun.">
        <title>Thousands of microbial genomes shed light on interconnected biogeochemical processes in an aquifer system.</title>
        <authorList>
            <person name="Anantharaman K."/>
            <person name="Brown C.T."/>
            <person name="Hug L.A."/>
            <person name="Sharon I."/>
            <person name="Castelle C.J."/>
            <person name="Probst A.J."/>
            <person name="Thomas B.C."/>
            <person name="Singh A."/>
            <person name="Wilkins M.J."/>
            <person name="Karaoz U."/>
            <person name="Brodie E.L."/>
            <person name="Williams K.H."/>
            <person name="Hubbard S.S."/>
            <person name="Banfield J.F."/>
        </authorList>
    </citation>
    <scope>NUCLEOTIDE SEQUENCE [LARGE SCALE GENOMIC DNA]</scope>
</reference>
<proteinExistence type="predicted"/>
<keyword evidence="1" id="KW-0472">Membrane</keyword>
<comment type="caution">
    <text evidence="2">The sequence shown here is derived from an EMBL/GenBank/DDBJ whole genome shotgun (WGS) entry which is preliminary data.</text>
</comment>
<dbReference type="EMBL" id="MGEK01000020">
    <property type="protein sequence ID" value="OGL82494.1"/>
    <property type="molecule type" value="Genomic_DNA"/>
</dbReference>
<organism evidence="2 3">
    <name type="scientific">Candidatus Uhrbacteria bacterium RIFCSPLOWO2_01_FULL_47_25</name>
    <dbReference type="NCBI Taxonomy" id="1802402"/>
    <lineage>
        <taxon>Bacteria</taxon>
        <taxon>Candidatus Uhriibacteriota</taxon>
    </lineage>
</organism>
<dbReference type="Pfam" id="PF01161">
    <property type="entry name" value="PBP"/>
    <property type="match status" value="1"/>
</dbReference>
<sequence>MPRNKIIILLALLILVVSVIIIVRNFSQQRKIRPVPILPLTTMQLTSSAFQNNEHIPSQYTCDGANVNPPLNILEIPKEAESLVLIVDDPDAPRGDWVHWTVWNINPTTASIGENSVPSGAIEGQTDFGKSGYGGPCPPSGTHRYHFKLYALDKELALDKRAKKFDLESAMSGHTLAQSTLVGLYKRR</sequence>
<feature type="transmembrane region" description="Helical" evidence="1">
    <location>
        <begin position="6"/>
        <end position="23"/>
    </location>
</feature>
<evidence type="ECO:0000256" key="1">
    <source>
        <dbReference type="SAM" id="Phobius"/>
    </source>
</evidence>
<evidence type="ECO:0000313" key="2">
    <source>
        <dbReference type="EMBL" id="OGL82494.1"/>
    </source>
</evidence>
<dbReference type="InterPro" id="IPR036610">
    <property type="entry name" value="PEBP-like_sf"/>
</dbReference>
<dbReference type="Proteomes" id="UP000176846">
    <property type="component" value="Unassembled WGS sequence"/>
</dbReference>
<dbReference type="InterPro" id="IPR005247">
    <property type="entry name" value="YbhB_YbcL/LppC-like"/>
</dbReference>
<keyword evidence="1" id="KW-0812">Transmembrane</keyword>
<evidence type="ECO:0008006" key="4">
    <source>
        <dbReference type="Google" id="ProtNLM"/>
    </source>
</evidence>
<dbReference type="AlphaFoldDB" id="A0A1F7UXL4"/>
<accession>A0A1F7UXL4</accession>
<dbReference type="CDD" id="cd00865">
    <property type="entry name" value="PEBP_bact_arch"/>
    <property type="match status" value="1"/>
</dbReference>
<name>A0A1F7UXL4_9BACT</name>
<gene>
    <name evidence="2" type="ORF">A2936_02445</name>
</gene>
<dbReference type="SUPFAM" id="SSF49777">
    <property type="entry name" value="PEBP-like"/>
    <property type="match status" value="1"/>
</dbReference>
<dbReference type="NCBIfam" id="TIGR00481">
    <property type="entry name" value="YbhB/YbcL family Raf kinase inhibitor-like protein"/>
    <property type="match status" value="1"/>
</dbReference>
<dbReference type="PANTHER" id="PTHR30289:SF1">
    <property type="entry name" value="PEBP (PHOSPHATIDYLETHANOLAMINE-BINDING PROTEIN) FAMILY PROTEIN"/>
    <property type="match status" value="1"/>
</dbReference>
<dbReference type="InterPro" id="IPR008914">
    <property type="entry name" value="PEBP"/>
</dbReference>
<protein>
    <recommendedName>
        <fullName evidence="4">Kinase inhibitor</fullName>
    </recommendedName>
</protein>
<evidence type="ECO:0000313" key="3">
    <source>
        <dbReference type="Proteomes" id="UP000176846"/>
    </source>
</evidence>